<dbReference type="KEGG" id="flh:EJ997_04645"/>
<organism evidence="2 3">
    <name type="scientific">Flaviflexus ciconiae</name>
    <dbReference type="NCBI Taxonomy" id="2496867"/>
    <lineage>
        <taxon>Bacteria</taxon>
        <taxon>Bacillati</taxon>
        <taxon>Actinomycetota</taxon>
        <taxon>Actinomycetes</taxon>
        <taxon>Actinomycetales</taxon>
        <taxon>Actinomycetaceae</taxon>
        <taxon>Flaviflexus</taxon>
    </lineage>
</organism>
<dbReference type="OrthoDB" id="1495530at2"/>
<dbReference type="InterPro" id="IPR013766">
    <property type="entry name" value="Thioredoxin_domain"/>
</dbReference>
<sequence length="88" mass="9692">MPELILYTTGFCAPCRSARQVLDYASKSVKFNLTEINASDHPDQAIQNGITSTPTLIGLDNAGKESWRVVGVPRLQELRELLTSENNS</sequence>
<evidence type="ECO:0000259" key="1">
    <source>
        <dbReference type="Pfam" id="PF00085"/>
    </source>
</evidence>
<dbReference type="InterPro" id="IPR036249">
    <property type="entry name" value="Thioredoxin-like_sf"/>
</dbReference>
<accession>A0A3Q9G3C3</accession>
<dbReference type="SUPFAM" id="SSF52833">
    <property type="entry name" value="Thioredoxin-like"/>
    <property type="match status" value="1"/>
</dbReference>
<feature type="domain" description="Thioredoxin" evidence="1">
    <location>
        <begin position="4"/>
        <end position="82"/>
    </location>
</feature>
<protein>
    <submittedName>
        <fullName evidence="2">Thioredoxin</fullName>
    </submittedName>
</protein>
<dbReference type="RefSeq" id="WP_126703546.1">
    <property type="nucleotide sequence ID" value="NZ_CP034593.1"/>
</dbReference>
<dbReference type="Proteomes" id="UP000280344">
    <property type="component" value="Chromosome"/>
</dbReference>
<dbReference type="AlphaFoldDB" id="A0A3Q9G3C3"/>
<proteinExistence type="predicted"/>
<evidence type="ECO:0000313" key="3">
    <source>
        <dbReference type="Proteomes" id="UP000280344"/>
    </source>
</evidence>
<dbReference type="EMBL" id="CP034593">
    <property type="protein sequence ID" value="AZQ76738.1"/>
    <property type="molecule type" value="Genomic_DNA"/>
</dbReference>
<dbReference type="Pfam" id="PF00085">
    <property type="entry name" value="Thioredoxin"/>
    <property type="match status" value="1"/>
</dbReference>
<name>A0A3Q9G3C3_9ACTO</name>
<evidence type="ECO:0000313" key="2">
    <source>
        <dbReference type="EMBL" id="AZQ76738.1"/>
    </source>
</evidence>
<reference evidence="2 3" key="1">
    <citation type="submission" date="2018-12" db="EMBL/GenBank/DDBJ databases">
        <title>Complete genome sequence of Flaviflexus sp. H23T48.</title>
        <authorList>
            <person name="Bae J.-W."/>
            <person name="Lee J.-Y."/>
        </authorList>
    </citation>
    <scope>NUCLEOTIDE SEQUENCE [LARGE SCALE GENOMIC DNA]</scope>
    <source>
        <strain evidence="2 3">H23T48</strain>
    </source>
</reference>
<gene>
    <name evidence="2" type="ORF">EJ997_04645</name>
</gene>
<keyword evidence="3" id="KW-1185">Reference proteome</keyword>
<dbReference type="CDD" id="cd02947">
    <property type="entry name" value="TRX_family"/>
    <property type="match status" value="1"/>
</dbReference>
<dbReference type="Gene3D" id="3.40.30.10">
    <property type="entry name" value="Glutaredoxin"/>
    <property type="match status" value="1"/>
</dbReference>